<proteinExistence type="predicted"/>
<dbReference type="AlphaFoldDB" id="A0A380CS02"/>
<evidence type="ECO:0000313" key="2">
    <source>
        <dbReference type="Proteomes" id="UP000254893"/>
    </source>
</evidence>
<organism evidence="1 2">
    <name type="scientific">Sphingobacterium spiritivorum</name>
    <name type="common">Flavobacterium spiritivorum</name>
    <dbReference type="NCBI Taxonomy" id="258"/>
    <lineage>
        <taxon>Bacteria</taxon>
        <taxon>Pseudomonadati</taxon>
        <taxon>Bacteroidota</taxon>
        <taxon>Sphingobacteriia</taxon>
        <taxon>Sphingobacteriales</taxon>
        <taxon>Sphingobacteriaceae</taxon>
        <taxon>Sphingobacterium</taxon>
    </lineage>
</organism>
<accession>A0A380CS02</accession>
<dbReference type="Proteomes" id="UP000254893">
    <property type="component" value="Unassembled WGS sequence"/>
</dbReference>
<evidence type="ECO:0000313" key="1">
    <source>
        <dbReference type="EMBL" id="SUJ27371.1"/>
    </source>
</evidence>
<reference evidence="1 2" key="1">
    <citation type="submission" date="2018-06" db="EMBL/GenBank/DDBJ databases">
        <authorList>
            <consortium name="Pathogen Informatics"/>
            <person name="Doyle S."/>
        </authorList>
    </citation>
    <scope>NUCLEOTIDE SEQUENCE [LARGE SCALE GENOMIC DNA]</scope>
    <source>
        <strain evidence="1 2">NCTC11388</strain>
    </source>
</reference>
<sequence>MRLPLSWEFQKKTVKTQVHNALTLLRGKLKNYGNYGILMLAFSIQKAESRCSIRTYYQYICDDQLCSHSNSPEIREETEVITQVKNEIKR</sequence>
<dbReference type="EMBL" id="UGYW01000002">
    <property type="protein sequence ID" value="SUJ27371.1"/>
    <property type="molecule type" value="Genomic_DNA"/>
</dbReference>
<gene>
    <name evidence="1" type="ORF">NCTC11388_04164</name>
</gene>
<name>A0A380CS02_SPHSI</name>
<protein>
    <submittedName>
        <fullName evidence="1">Uncharacterized protein</fullName>
    </submittedName>
</protein>